<comment type="function">
    <text evidence="7">May play a role in signalling in oligodendrocytes in the early stages of their terminal differentiation into myelin-forming glia and may also function in stabilizing the mature sheath.</text>
</comment>
<dbReference type="Pfam" id="PF00335">
    <property type="entry name" value="Tetraspanin"/>
    <property type="match status" value="1"/>
</dbReference>
<dbReference type="CDD" id="cd03151">
    <property type="entry name" value="CD81_like_LEL"/>
    <property type="match status" value="1"/>
</dbReference>
<dbReference type="PROSITE" id="PS00421">
    <property type="entry name" value="TM4_1"/>
    <property type="match status" value="1"/>
</dbReference>
<feature type="transmembrane region" description="Helical" evidence="10">
    <location>
        <begin position="326"/>
        <end position="352"/>
    </location>
</feature>
<dbReference type="GeneTree" id="ENSGT00940000157504"/>
<gene>
    <name evidence="11" type="primary">TSPAN2</name>
</gene>
<name>A0A4W2GD38_BOBOX</name>
<evidence type="ECO:0000256" key="1">
    <source>
        <dbReference type="ARBA" id="ARBA00004141"/>
    </source>
</evidence>
<organism evidence="11 12">
    <name type="scientific">Bos indicus x Bos taurus</name>
    <name type="common">Hybrid cattle</name>
    <dbReference type="NCBI Taxonomy" id="30522"/>
    <lineage>
        <taxon>Eukaryota</taxon>
        <taxon>Metazoa</taxon>
        <taxon>Chordata</taxon>
        <taxon>Craniata</taxon>
        <taxon>Vertebrata</taxon>
        <taxon>Euteleostomi</taxon>
        <taxon>Mammalia</taxon>
        <taxon>Eutheria</taxon>
        <taxon>Laurasiatheria</taxon>
        <taxon>Artiodactyla</taxon>
        <taxon>Ruminantia</taxon>
        <taxon>Pecora</taxon>
        <taxon>Bovidae</taxon>
        <taxon>Bovinae</taxon>
        <taxon>Bos</taxon>
    </lineage>
</organism>
<dbReference type="InterPro" id="IPR008952">
    <property type="entry name" value="Tetraspanin_EC2_sf"/>
</dbReference>
<evidence type="ECO:0000256" key="9">
    <source>
        <dbReference type="SAM" id="MobiDB-lite"/>
    </source>
</evidence>
<dbReference type="InterPro" id="IPR018503">
    <property type="entry name" value="Tetraspanin_CS"/>
</dbReference>
<feature type="compositionally biased region" description="Low complexity" evidence="9">
    <location>
        <begin position="109"/>
        <end position="120"/>
    </location>
</feature>
<dbReference type="PRINTS" id="PR00259">
    <property type="entry name" value="TMFOUR"/>
</dbReference>
<feature type="transmembrane region" description="Helical" evidence="10">
    <location>
        <begin position="151"/>
        <end position="173"/>
    </location>
</feature>
<keyword evidence="5 10" id="KW-0472">Membrane</keyword>
<evidence type="ECO:0000256" key="6">
    <source>
        <dbReference type="ARBA" id="ARBA00023180"/>
    </source>
</evidence>
<feature type="compositionally biased region" description="Pro residues" evidence="9">
    <location>
        <begin position="89"/>
        <end position="99"/>
    </location>
</feature>
<comment type="similarity">
    <text evidence="2">Belongs to the tetraspanin (TM4SF) family.</text>
</comment>
<evidence type="ECO:0000256" key="4">
    <source>
        <dbReference type="ARBA" id="ARBA00022989"/>
    </source>
</evidence>
<keyword evidence="3 10" id="KW-0812">Transmembrane</keyword>
<reference evidence="11 12" key="1">
    <citation type="submission" date="2018-11" db="EMBL/GenBank/DDBJ databases">
        <title>Haplotype-resolved cattle genomes.</title>
        <authorList>
            <person name="Low W.Y."/>
            <person name="Tearle R."/>
            <person name="Bickhart D.M."/>
            <person name="Rosen B.D."/>
            <person name="Koren S."/>
            <person name="Rhie A."/>
            <person name="Hiendleder S."/>
            <person name="Phillippy A.M."/>
            <person name="Smith T.P.L."/>
            <person name="Williams J.L."/>
        </authorList>
    </citation>
    <scope>NUCLEOTIDE SEQUENCE [LARGE SCALE GENOMIC DNA]</scope>
</reference>
<evidence type="ECO:0000256" key="10">
    <source>
        <dbReference type="SAM" id="Phobius"/>
    </source>
</evidence>
<dbReference type="AlphaFoldDB" id="A0A4W2GD38"/>
<evidence type="ECO:0000313" key="12">
    <source>
        <dbReference type="Proteomes" id="UP000429181"/>
    </source>
</evidence>
<sequence>MSLHRALIKWVSGSQWTLLSRRCSDNHREPGTCGARPPAWEGKEAAFPRSRGEPGIRFLAFRPPARCAPTHRPPRDFGSSLILSHPVRAPTPPAAPPTTGPARRRPRPRSIALRPLPAGSRRSEPGPGDSGSRRRGRSMGRFRGGLRCIKYLLLGFNLLFWLAGSAVIAFGLWFRFGGSMKDFSSEDKSPEYFYMGLYVLVGAGALMMAVGFFGCCGATRESQCVLGSFFTCLLVIFAAEITTGVFAFIGKDVAIRHVQTMYEEAYNDYLRDKEKGNGTLITFHSTFQCCGKESPEQVQLTCPKELLGHKNCIDEIESIISVKLQLIGIVGIGIAGLTIFGMVFSMVLCCAIRNSRDVI</sequence>
<accession>A0A4W2GD38</accession>
<evidence type="ECO:0000256" key="5">
    <source>
        <dbReference type="ARBA" id="ARBA00023136"/>
    </source>
</evidence>
<dbReference type="PANTHER" id="PTHR19282">
    <property type="entry name" value="TETRASPANIN"/>
    <property type="match status" value="1"/>
</dbReference>
<feature type="transmembrane region" description="Helical" evidence="10">
    <location>
        <begin position="225"/>
        <end position="249"/>
    </location>
</feature>
<reference evidence="11" key="2">
    <citation type="submission" date="2025-08" db="UniProtKB">
        <authorList>
            <consortium name="Ensembl"/>
        </authorList>
    </citation>
    <scope>IDENTIFICATION</scope>
</reference>
<evidence type="ECO:0000256" key="8">
    <source>
        <dbReference type="ARBA" id="ARBA00072059"/>
    </source>
</evidence>
<dbReference type="SUPFAM" id="SSF48652">
    <property type="entry name" value="Tetraspanin"/>
    <property type="match status" value="1"/>
</dbReference>
<dbReference type="Proteomes" id="UP000429181">
    <property type="component" value="Chromosome 3"/>
</dbReference>
<protein>
    <recommendedName>
        <fullName evidence="8">Tetraspanin-2</fullName>
    </recommendedName>
</protein>
<evidence type="ECO:0000256" key="7">
    <source>
        <dbReference type="ARBA" id="ARBA00056952"/>
    </source>
</evidence>
<proteinExistence type="inferred from homology"/>
<dbReference type="Gene3D" id="1.10.1450.10">
    <property type="entry name" value="Tetraspanin"/>
    <property type="match status" value="1"/>
</dbReference>
<dbReference type="PANTHER" id="PTHR19282:SF155">
    <property type="entry name" value="TETRASPANIN-2"/>
    <property type="match status" value="1"/>
</dbReference>
<dbReference type="InterPro" id="IPR018499">
    <property type="entry name" value="Tetraspanin/Peripherin"/>
</dbReference>
<keyword evidence="6" id="KW-0325">Glycoprotein</keyword>
<keyword evidence="4 10" id="KW-1133">Transmembrane helix</keyword>
<comment type="subcellular location">
    <subcellularLocation>
        <location evidence="1">Membrane</location>
        <topology evidence="1">Multi-pass membrane protein</topology>
    </subcellularLocation>
</comment>
<feature type="region of interest" description="Disordered" evidence="9">
    <location>
        <begin position="78"/>
        <end position="138"/>
    </location>
</feature>
<dbReference type="Ensembl" id="ENSBIXT00005028008.1">
    <property type="protein sequence ID" value="ENSBIXP00005016582.1"/>
    <property type="gene ID" value="ENSBIXG00005003349.1"/>
</dbReference>
<dbReference type="GO" id="GO:0005886">
    <property type="term" value="C:plasma membrane"/>
    <property type="evidence" value="ECO:0007669"/>
    <property type="project" value="TreeGrafter"/>
</dbReference>
<dbReference type="FunFam" id="1.10.1450.10:FF:000015">
    <property type="entry name" value="Tetraspanin"/>
    <property type="match status" value="1"/>
</dbReference>
<evidence type="ECO:0000256" key="3">
    <source>
        <dbReference type="ARBA" id="ARBA00022692"/>
    </source>
</evidence>
<evidence type="ECO:0000313" key="11">
    <source>
        <dbReference type="Ensembl" id="ENSBIXP00005016582.1"/>
    </source>
</evidence>
<evidence type="ECO:0000256" key="2">
    <source>
        <dbReference type="ARBA" id="ARBA00006840"/>
    </source>
</evidence>
<feature type="transmembrane region" description="Helical" evidence="10">
    <location>
        <begin position="193"/>
        <end position="213"/>
    </location>
</feature>